<protein>
    <submittedName>
        <fullName evidence="2">Uncharacterized protein</fullName>
    </submittedName>
</protein>
<feature type="region of interest" description="Disordered" evidence="1">
    <location>
        <begin position="1"/>
        <end position="32"/>
    </location>
</feature>
<keyword evidence="3" id="KW-1185">Reference proteome</keyword>
<reference evidence="2" key="1">
    <citation type="submission" date="2016-03" db="EMBL/GenBank/DDBJ databases">
        <title>Mechanisms controlling the formation of the plant cell surface in tip-growing cells are functionally conserved among land plants.</title>
        <authorList>
            <person name="Honkanen S."/>
            <person name="Jones V.A."/>
            <person name="Morieri G."/>
            <person name="Champion C."/>
            <person name="Hetherington A.J."/>
            <person name="Kelly S."/>
            <person name="Saint-Marcoux D."/>
            <person name="Proust H."/>
            <person name="Prescott H."/>
            <person name="Dolan L."/>
        </authorList>
    </citation>
    <scope>NUCLEOTIDE SEQUENCE [LARGE SCALE GENOMIC DNA]</scope>
    <source>
        <tissue evidence="2">Whole gametophyte</tissue>
    </source>
</reference>
<name>A0A176WI56_MARPO</name>
<dbReference type="EMBL" id="LVLJ01000930">
    <property type="protein sequence ID" value="OAE31985.1"/>
    <property type="molecule type" value="Genomic_DNA"/>
</dbReference>
<comment type="caution">
    <text evidence="2">The sequence shown here is derived from an EMBL/GenBank/DDBJ whole genome shotgun (WGS) entry which is preliminary data.</text>
</comment>
<gene>
    <name evidence="2" type="ORF">AXG93_4421s1380</name>
</gene>
<sequence>MVDLGVVKDEQTARSKGEISKSTLGESEEDDSVEPIDPFYVSRYVARVGLQAILVAVNAKEEMRKAMEVARLD</sequence>
<evidence type="ECO:0000313" key="2">
    <source>
        <dbReference type="EMBL" id="OAE31985.1"/>
    </source>
</evidence>
<organism evidence="2 3">
    <name type="scientific">Marchantia polymorpha subsp. ruderalis</name>
    <dbReference type="NCBI Taxonomy" id="1480154"/>
    <lineage>
        <taxon>Eukaryota</taxon>
        <taxon>Viridiplantae</taxon>
        <taxon>Streptophyta</taxon>
        <taxon>Embryophyta</taxon>
        <taxon>Marchantiophyta</taxon>
        <taxon>Marchantiopsida</taxon>
        <taxon>Marchantiidae</taxon>
        <taxon>Marchantiales</taxon>
        <taxon>Marchantiaceae</taxon>
        <taxon>Marchantia</taxon>
    </lineage>
</organism>
<feature type="compositionally biased region" description="Basic and acidic residues" evidence="1">
    <location>
        <begin position="1"/>
        <end position="19"/>
    </location>
</feature>
<proteinExistence type="predicted"/>
<dbReference type="AlphaFoldDB" id="A0A176WI56"/>
<evidence type="ECO:0000256" key="1">
    <source>
        <dbReference type="SAM" id="MobiDB-lite"/>
    </source>
</evidence>
<accession>A0A176WI56</accession>
<evidence type="ECO:0000313" key="3">
    <source>
        <dbReference type="Proteomes" id="UP000077202"/>
    </source>
</evidence>
<dbReference type="Proteomes" id="UP000077202">
    <property type="component" value="Unassembled WGS sequence"/>
</dbReference>